<dbReference type="AlphaFoldDB" id="A0A0A9G1S1"/>
<evidence type="ECO:0000313" key="1">
    <source>
        <dbReference type="EMBL" id="JAE14558.1"/>
    </source>
</evidence>
<reference evidence="1" key="1">
    <citation type="submission" date="2014-09" db="EMBL/GenBank/DDBJ databases">
        <authorList>
            <person name="Magalhaes I.L.F."/>
            <person name="Oliveira U."/>
            <person name="Santos F.R."/>
            <person name="Vidigal T.H.D.A."/>
            <person name="Brescovit A.D."/>
            <person name="Santos A.J."/>
        </authorList>
    </citation>
    <scope>NUCLEOTIDE SEQUENCE</scope>
    <source>
        <tissue evidence="1">Shoot tissue taken approximately 20 cm above the soil surface</tissue>
    </source>
</reference>
<proteinExistence type="predicted"/>
<dbReference type="EMBL" id="GBRH01183338">
    <property type="protein sequence ID" value="JAE14558.1"/>
    <property type="molecule type" value="Transcribed_RNA"/>
</dbReference>
<organism evidence="1">
    <name type="scientific">Arundo donax</name>
    <name type="common">Giant reed</name>
    <name type="synonym">Donax arundinaceus</name>
    <dbReference type="NCBI Taxonomy" id="35708"/>
    <lineage>
        <taxon>Eukaryota</taxon>
        <taxon>Viridiplantae</taxon>
        <taxon>Streptophyta</taxon>
        <taxon>Embryophyta</taxon>
        <taxon>Tracheophyta</taxon>
        <taxon>Spermatophyta</taxon>
        <taxon>Magnoliopsida</taxon>
        <taxon>Liliopsida</taxon>
        <taxon>Poales</taxon>
        <taxon>Poaceae</taxon>
        <taxon>PACMAD clade</taxon>
        <taxon>Arundinoideae</taxon>
        <taxon>Arundineae</taxon>
        <taxon>Arundo</taxon>
    </lineage>
</organism>
<protein>
    <submittedName>
        <fullName evidence="1">Uncharacterized protein</fullName>
    </submittedName>
</protein>
<sequence>MVSGFCSVLLAMQQAMMQLSSHVESCFELKMKRKTCGFVLVMGTCCLKYAQCC</sequence>
<reference evidence="1" key="2">
    <citation type="journal article" date="2015" name="Data Brief">
        <title>Shoot transcriptome of the giant reed, Arundo donax.</title>
        <authorList>
            <person name="Barrero R.A."/>
            <person name="Guerrero F.D."/>
            <person name="Moolhuijzen P."/>
            <person name="Goolsby J.A."/>
            <person name="Tidwell J."/>
            <person name="Bellgard S.E."/>
            <person name="Bellgard M.I."/>
        </authorList>
    </citation>
    <scope>NUCLEOTIDE SEQUENCE</scope>
    <source>
        <tissue evidence="1">Shoot tissue taken approximately 20 cm above the soil surface</tissue>
    </source>
</reference>
<name>A0A0A9G1S1_ARUDO</name>
<accession>A0A0A9G1S1</accession>